<evidence type="ECO:0000313" key="1">
    <source>
        <dbReference type="EMBL" id="GAA2730316.1"/>
    </source>
</evidence>
<keyword evidence="2" id="KW-1185">Reference proteome</keyword>
<sequence>MTKTLILPVPEVVHAVYLVAAPLWIPPEPGKGTLALVDVVDGREPPLPWLVEAGECPDCARCGLESDGFTVRRLRAAERHLRIIVAGTAAWPPDHLTVAASVGFELAERTGGILVDGVTADLEPWARPPDPFDEPENFAAAEWLAVTALPDQGSHRSWTVRTGGMRVFGVPELRIRGVPSRLRHGWTDVLLGLAQRLLREHWAALDDTRSRAFREFPARVPVTAADLGSALARCPHGSARTDLGLRLDPGPPDHPTYLTVIAPDAPRAHWREKALTDLDL</sequence>
<name>A0ABN3UD41_9ACTN</name>
<evidence type="ECO:0000313" key="2">
    <source>
        <dbReference type="Proteomes" id="UP001501842"/>
    </source>
</evidence>
<proteinExistence type="predicted"/>
<protein>
    <submittedName>
        <fullName evidence="1">Uncharacterized protein</fullName>
    </submittedName>
</protein>
<organism evidence="1 2">
    <name type="scientific">Actinocorallia aurantiaca</name>
    <dbReference type="NCBI Taxonomy" id="46204"/>
    <lineage>
        <taxon>Bacteria</taxon>
        <taxon>Bacillati</taxon>
        <taxon>Actinomycetota</taxon>
        <taxon>Actinomycetes</taxon>
        <taxon>Streptosporangiales</taxon>
        <taxon>Thermomonosporaceae</taxon>
        <taxon>Actinocorallia</taxon>
    </lineage>
</organism>
<gene>
    <name evidence="1" type="ORF">GCM10010439_43000</name>
</gene>
<dbReference type="EMBL" id="BAAATZ010000018">
    <property type="protein sequence ID" value="GAA2730316.1"/>
    <property type="molecule type" value="Genomic_DNA"/>
</dbReference>
<reference evidence="1 2" key="1">
    <citation type="journal article" date="2019" name="Int. J. Syst. Evol. Microbiol.">
        <title>The Global Catalogue of Microorganisms (GCM) 10K type strain sequencing project: providing services to taxonomists for standard genome sequencing and annotation.</title>
        <authorList>
            <consortium name="The Broad Institute Genomics Platform"/>
            <consortium name="The Broad Institute Genome Sequencing Center for Infectious Disease"/>
            <person name="Wu L."/>
            <person name="Ma J."/>
        </authorList>
    </citation>
    <scope>NUCLEOTIDE SEQUENCE [LARGE SCALE GENOMIC DNA]</scope>
    <source>
        <strain evidence="1 2">JCM 8201</strain>
    </source>
</reference>
<comment type="caution">
    <text evidence="1">The sequence shown here is derived from an EMBL/GenBank/DDBJ whole genome shotgun (WGS) entry which is preliminary data.</text>
</comment>
<dbReference type="RefSeq" id="WP_344452381.1">
    <property type="nucleotide sequence ID" value="NZ_BAAATZ010000018.1"/>
</dbReference>
<accession>A0ABN3UD41</accession>
<dbReference type="Proteomes" id="UP001501842">
    <property type="component" value="Unassembled WGS sequence"/>
</dbReference>